<dbReference type="InterPro" id="IPR013210">
    <property type="entry name" value="LRR_N_plant-typ"/>
</dbReference>
<keyword evidence="13 20" id="KW-0067">ATP-binding</keyword>
<dbReference type="PROSITE" id="PS50011">
    <property type="entry name" value="PROTEIN_KINASE_DOM"/>
    <property type="match status" value="2"/>
</dbReference>
<evidence type="ECO:0000256" key="15">
    <source>
        <dbReference type="ARBA" id="ARBA00023136"/>
    </source>
</evidence>
<proteinExistence type="inferred from homology"/>
<evidence type="ECO:0000256" key="14">
    <source>
        <dbReference type="ARBA" id="ARBA00022989"/>
    </source>
</evidence>
<feature type="signal peptide" evidence="22">
    <location>
        <begin position="1"/>
        <end position="33"/>
    </location>
</feature>
<dbReference type="GO" id="GO:0000502">
    <property type="term" value="C:proteasome complex"/>
    <property type="evidence" value="ECO:0007669"/>
    <property type="project" value="UniProtKB-KW"/>
</dbReference>
<dbReference type="SUPFAM" id="SSF52058">
    <property type="entry name" value="L domain-like"/>
    <property type="match status" value="2"/>
</dbReference>
<keyword evidence="16" id="KW-0675">Receptor</keyword>
<dbReference type="EC" id="2.7.11.1" evidence="4"/>
<dbReference type="GO" id="GO:0004674">
    <property type="term" value="F:protein serine/threonine kinase activity"/>
    <property type="evidence" value="ECO:0007669"/>
    <property type="project" value="UniProtKB-KW"/>
</dbReference>
<dbReference type="InterPro" id="IPR017441">
    <property type="entry name" value="Protein_kinase_ATP_BS"/>
</dbReference>
<keyword evidence="8 21" id="KW-0812">Transmembrane</keyword>
<evidence type="ECO:0000256" key="10">
    <source>
        <dbReference type="ARBA" id="ARBA00022737"/>
    </source>
</evidence>
<keyword evidence="5" id="KW-0723">Serine/threonine-protein kinase</keyword>
<name>A0A4D6LUA2_VIGUN</name>
<feature type="transmembrane region" description="Helical" evidence="21">
    <location>
        <begin position="1589"/>
        <end position="1613"/>
    </location>
</feature>
<feature type="binding site" evidence="20">
    <location>
        <position position="727"/>
    </location>
    <ligand>
        <name>ATP</name>
        <dbReference type="ChEBI" id="CHEBI:30616"/>
    </ligand>
</feature>
<evidence type="ECO:0000256" key="16">
    <source>
        <dbReference type="ARBA" id="ARBA00023170"/>
    </source>
</evidence>
<dbReference type="InterPro" id="IPR008271">
    <property type="entry name" value="Ser/Thr_kinase_AS"/>
</dbReference>
<dbReference type="Pfam" id="PF23598">
    <property type="entry name" value="LRR_14"/>
    <property type="match status" value="1"/>
</dbReference>
<evidence type="ECO:0000256" key="3">
    <source>
        <dbReference type="ARBA" id="ARBA00008684"/>
    </source>
</evidence>
<dbReference type="GO" id="GO:0005524">
    <property type="term" value="F:ATP binding"/>
    <property type="evidence" value="ECO:0007669"/>
    <property type="project" value="UniProtKB-UniRule"/>
</dbReference>
<dbReference type="PROSITE" id="PS00107">
    <property type="entry name" value="PROTEIN_KINASE_ATP"/>
    <property type="match status" value="2"/>
</dbReference>
<feature type="domain" description="Protein kinase" evidence="23">
    <location>
        <begin position="698"/>
        <end position="980"/>
    </location>
</feature>
<protein>
    <recommendedName>
        <fullName evidence="4">non-specific serine/threonine protein kinase</fullName>
        <ecNumber evidence="4">2.7.11.1</ecNumber>
    </recommendedName>
</protein>
<keyword evidence="25" id="KW-1185">Reference proteome</keyword>
<evidence type="ECO:0000256" key="9">
    <source>
        <dbReference type="ARBA" id="ARBA00022729"/>
    </source>
</evidence>
<dbReference type="InterPro" id="IPR011009">
    <property type="entry name" value="Kinase-like_dom_sf"/>
</dbReference>
<keyword evidence="15 21" id="KW-0472">Membrane</keyword>
<dbReference type="CDD" id="cd14066">
    <property type="entry name" value="STKc_IRAK"/>
    <property type="match status" value="1"/>
</dbReference>
<keyword evidence="6" id="KW-0433">Leucine-rich repeat</keyword>
<evidence type="ECO:0000256" key="11">
    <source>
        <dbReference type="ARBA" id="ARBA00022741"/>
    </source>
</evidence>
<evidence type="ECO:0000313" key="24">
    <source>
        <dbReference type="EMBL" id="QCD92023.1"/>
    </source>
</evidence>
<dbReference type="FunFam" id="1.10.510.10:FF:000714">
    <property type="entry name" value="Kinase family with leucine-rich repeat domain-containing protein"/>
    <property type="match status" value="1"/>
</dbReference>
<comment type="subcellular location">
    <subcellularLocation>
        <location evidence="1">Cell membrane</location>
    </subcellularLocation>
    <subcellularLocation>
        <location evidence="2">Membrane</location>
        <topology evidence="2">Single-pass type I membrane protein</topology>
    </subcellularLocation>
</comment>
<organism evidence="24 25">
    <name type="scientific">Vigna unguiculata</name>
    <name type="common">Cowpea</name>
    <dbReference type="NCBI Taxonomy" id="3917"/>
    <lineage>
        <taxon>Eukaryota</taxon>
        <taxon>Viridiplantae</taxon>
        <taxon>Streptophyta</taxon>
        <taxon>Embryophyta</taxon>
        <taxon>Tracheophyta</taxon>
        <taxon>Spermatophyta</taxon>
        <taxon>Magnoliopsida</taxon>
        <taxon>eudicotyledons</taxon>
        <taxon>Gunneridae</taxon>
        <taxon>Pentapetalae</taxon>
        <taxon>rosids</taxon>
        <taxon>fabids</taxon>
        <taxon>Fabales</taxon>
        <taxon>Fabaceae</taxon>
        <taxon>Papilionoideae</taxon>
        <taxon>50 kb inversion clade</taxon>
        <taxon>NPAAA clade</taxon>
        <taxon>indigoferoid/millettioid clade</taxon>
        <taxon>Phaseoleae</taxon>
        <taxon>Vigna</taxon>
    </lineage>
</organism>
<dbReference type="InterPro" id="IPR051716">
    <property type="entry name" value="Plant_RL_S/T_kinase"/>
</dbReference>
<dbReference type="FunFam" id="3.30.200.20:FF:000666">
    <property type="entry name" value="Kinase family with leucine-rich repeat domain-containing protein"/>
    <property type="match status" value="1"/>
</dbReference>
<feature type="binding site" evidence="20">
    <location>
        <position position="1672"/>
    </location>
    <ligand>
        <name>ATP</name>
        <dbReference type="ChEBI" id="CHEBI:30616"/>
    </ligand>
</feature>
<evidence type="ECO:0000256" key="8">
    <source>
        <dbReference type="ARBA" id="ARBA00022692"/>
    </source>
</evidence>
<dbReference type="FunFam" id="3.80.10.10:FF:001160">
    <property type="entry name" value="Receptor-like protein kinase HSL1 isoform A"/>
    <property type="match status" value="2"/>
</dbReference>
<dbReference type="FunFam" id="3.80.10.10:FF:000824">
    <property type="entry name" value="Receptor-like protein kinase HSL1 isoform A"/>
    <property type="match status" value="2"/>
</dbReference>
<keyword evidence="11 20" id="KW-0547">Nucleotide-binding</keyword>
<dbReference type="InterPro" id="IPR000719">
    <property type="entry name" value="Prot_kinase_dom"/>
</dbReference>
<dbReference type="InterPro" id="IPR003591">
    <property type="entry name" value="Leu-rich_rpt_typical-subtyp"/>
</dbReference>
<dbReference type="FunFam" id="3.80.10.10:FF:001670">
    <property type="entry name" value="Putative leucine-rich repeat receptor-like protein kinase family protein"/>
    <property type="match status" value="2"/>
</dbReference>
<feature type="chain" id="PRO_5020038758" description="non-specific serine/threonine protein kinase" evidence="22">
    <location>
        <begin position="34"/>
        <end position="1877"/>
    </location>
</feature>
<keyword evidence="24" id="KW-0647">Proteasome</keyword>
<keyword evidence="14 21" id="KW-1133">Transmembrane helix</keyword>
<dbReference type="SUPFAM" id="SSF52047">
    <property type="entry name" value="RNI-like"/>
    <property type="match status" value="2"/>
</dbReference>
<dbReference type="Gene3D" id="3.30.200.20">
    <property type="entry name" value="Phosphorylase Kinase, domain 1"/>
    <property type="match status" value="1"/>
</dbReference>
<evidence type="ECO:0000256" key="17">
    <source>
        <dbReference type="ARBA" id="ARBA00023180"/>
    </source>
</evidence>
<dbReference type="SMART" id="SM00369">
    <property type="entry name" value="LRR_TYP"/>
    <property type="match status" value="13"/>
</dbReference>
<evidence type="ECO:0000256" key="19">
    <source>
        <dbReference type="ARBA" id="ARBA00048679"/>
    </source>
</evidence>
<keyword evidence="12" id="KW-0418">Kinase</keyword>
<dbReference type="PROSITE" id="PS00108">
    <property type="entry name" value="PROTEIN_KINASE_ST"/>
    <property type="match status" value="1"/>
</dbReference>
<gene>
    <name evidence="24" type="ORF">DEO72_LG5g80</name>
</gene>
<evidence type="ECO:0000256" key="18">
    <source>
        <dbReference type="ARBA" id="ARBA00047899"/>
    </source>
</evidence>
<dbReference type="Pfam" id="PF08263">
    <property type="entry name" value="LRRNT_2"/>
    <property type="match status" value="2"/>
</dbReference>
<evidence type="ECO:0000256" key="22">
    <source>
        <dbReference type="SAM" id="SignalP"/>
    </source>
</evidence>
<keyword evidence="7" id="KW-0808">Transferase</keyword>
<dbReference type="Pfam" id="PF00069">
    <property type="entry name" value="Pkinase"/>
    <property type="match status" value="2"/>
</dbReference>
<dbReference type="SMART" id="SM00220">
    <property type="entry name" value="S_TKc"/>
    <property type="match status" value="1"/>
</dbReference>
<feature type="transmembrane region" description="Helical" evidence="21">
    <location>
        <begin position="641"/>
        <end position="663"/>
    </location>
</feature>
<reference evidence="24 25" key="1">
    <citation type="submission" date="2019-04" db="EMBL/GenBank/DDBJ databases">
        <title>An improved genome assembly and genetic linkage map for asparagus bean, Vigna unguiculata ssp. sesquipedialis.</title>
        <authorList>
            <person name="Xia Q."/>
            <person name="Zhang R."/>
            <person name="Dong Y."/>
        </authorList>
    </citation>
    <scope>NUCLEOTIDE SEQUENCE [LARGE SCALE GENOMIC DNA]</scope>
    <source>
        <tissue evidence="24">Leaf</tissue>
    </source>
</reference>
<keyword evidence="9 22" id="KW-0732">Signal</keyword>
<evidence type="ECO:0000259" key="23">
    <source>
        <dbReference type="PROSITE" id="PS50011"/>
    </source>
</evidence>
<evidence type="ECO:0000256" key="5">
    <source>
        <dbReference type="ARBA" id="ARBA00022527"/>
    </source>
</evidence>
<evidence type="ECO:0000256" key="6">
    <source>
        <dbReference type="ARBA" id="ARBA00022614"/>
    </source>
</evidence>
<dbReference type="Gene3D" id="1.10.510.10">
    <property type="entry name" value="Transferase(Phosphotransferase) domain 1"/>
    <property type="match status" value="3"/>
</dbReference>
<keyword evidence="10" id="KW-0677">Repeat</keyword>
<evidence type="ECO:0000256" key="21">
    <source>
        <dbReference type="SAM" id="Phobius"/>
    </source>
</evidence>
<evidence type="ECO:0000256" key="2">
    <source>
        <dbReference type="ARBA" id="ARBA00004479"/>
    </source>
</evidence>
<dbReference type="FunFam" id="3.30.200.20:FF:000512">
    <property type="entry name" value="Receptor-like protein kinase HSL1"/>
    <property type="match status" value="1"/>
</dbReference>
<dbReference type="EMBL" id="CP039349">
    <property type="protein sequence ID" value="QCD92023.1"/>
    <property type="molecule type" value="Genomic_DNA"/>
</dbReference>
<dbReference type="InterPro" id="IPR032675">
    <property type="entry name" value="LRR_dom_sf"/>
</dbReference>
<dbReference type="Pfam" id="PF00560">
    <property type="entry name" value="LRR_1"/>
    <property type="match status" value="13"/>
</dbReference>
<dbReference type="PANTHER" id="PTHR48053">
    <property type="entry name" value="LEUCINE RICH REPEAT FAMILY PROTEIN, EXPRESSED"/>
    <property type="match status" value="1"/>
</dbReference>
<evidence type="ECO:0000256" key="7">
    <source>
        <dbReference type="ARBA" id="ARBA00022679"/>
    </source>
</evidence>
<dbReference type="Gene3D" id="3.80.10.10">
    <property type="entry name" value="Ribonuclease Inhibitor"/>
    <property type="match status" value="6"/>
</dbReference>
<evidence type="ECO:0000313" key="25">
    <source>
        <dbReference type="Proteomes" id="UP000501690"/>
    </source>
</evidence>
<dbReference type="Pfam" id="PF07714">
    <property type="entry name" value="PK_Tyr_Ser-Thr"/>
    <property type="match status" value="1"/>
</dbReference>
<comment type="similarity">
    <text evidence="3">Belongs to the protein kinase superfamily. Ser/Thr protein kinase family.</text>
</comment>
<evidence type="ECO:0000256" key="12">
    <source>
        <dbReference type="ARBA" id="ARBA00022777"/>
    </source>
</evidence>
<evidence type="ECO:0000256" key="1">
    <source>
        <dbReference type="ARBA" id="ARBA00004236"/>
    </source>
</evidence>
<dbReference type="InterPro" id="IPR001245">
    <property type="entry name" value="Ser-Thr/Tyr_kinase_cat_dom"/>
</dbReference>
<dbReference type="InterPro" id="IPR055414">
    <property type="entry name" value="LRR_R13L4/SHOC2-like"/>
</dbReference>
<sequence>MELFIPSSLSSSYLKLLFQSLVILLLVFTHANSESQSQLHDQEHAILLRIKQYLENPSYLSHWTSSNFSHCSWPEITCNNDDSVTGLTLSNNSIIQTIPSFICDLKNLTHVDFYNNLIPGEFPIHLLNCSKLEHLDLAMNNFVGSIPRDIGNLSNLQFLNLGYTNFSGDIPSTIGNLKELTNLQLQNCLFNGTTPSEIGNLSNLEFLELSSNPMFPPSRLHDNWMRLNKLKYFFMFDCNLVGEIPETIGNMVALERLDLSQNDLSGEIPGGLFMLKNLNIIFLSRNNLSGVIPDVVEALNLTIIDLSQNSLSGKIPEGFGKLQHLTGLALSINNLQGEIPHSIGLLPSLIDFKVFSNNLSGTLPPDFGRNSMLRSFLISNNGFSGKLPENLCYNVHLENLTTYENYLSGELPQSLGNCSSLTDLKIYSNEFSGSIPSGLWTLNLSTFMVSHNKFTGELPERLSSSISRLEIDYNQFYGRIPTGVSAWTNVVVFIASKNNLNESIPRELTALPKLTTLLLDQNQLTGSLPSDIISWKSLGNLNLRQNQLSGHIPDSIGHLPNLNQLDLSENQFSGQIPSIPTRLTNLNLSSNYLTGRVPSAFENSAFETSFLNNSGLCSDTPALNLRSCNYSSESESKDSSWSVALIISLVVVACFLALLALFLSIRYYRKRKSGLDRSWKLISFQRLSFTESNIVSSLTENNIIGSGGYGAVYRAAVDDLGYVAVKKIWDNKKIDKKLEDSFHTEVKILSSIRHRNIVKLMCCVSKEDSMLLVYEYVENRSLDRWLHRKNKSSSAVSGSVHHVVLDWPKRLHIATGTAQGLSYMHHDCSPPIVHRDVKTSNILLDDQFNAKVADFGLARILMKPGELATMSAVIGSFGYMAPEYIQTTRVSEKIDVFSFGVILLELTTGKEANYGDEHSSLAEWAWRHHQLGSNIEELLDKEVMESSYLGEMCKVFKLGVMCTATLPSTRPSMKESHSLLYDEEHAVLLKIKQYLQNPPFLHHWIPSNSSHCTWPEITCINGSVTSLTMYNTNITQKLPPFLCDLKNLTHVDFQLNYLPGEFPKSLYNCSKLEYLDLSQNLFVGEIPEDIHHLAGLRFLNLGGNNFSGDIPASIGNLKELRNLQLHQCLFNGTFPAEIGNLSNLELLYLFSNHMLPPSKFPSSLTQLNKLKSFDMHGSNLVGEIPETIGNMVALEVLDLSQNGLSGEIPKGLFMLKNLSVLYIYKNSLSGDMPGVVEAFNLTEIDLSDNNLSGKIPDDLGKLSKLIFLSLATNQLSGKVPESIGRLPALIEFLVFVNNLSGTLPPDFGRISKLETFQVASNSFTGSLPQNLCYHGRLDGLTAYDNNLSGVLPESLGSCNSLRYLRIENNELSGNIPSGLWTSLSLSTIKINENKFTGQLPERLAENLSDIGISYNQFSGRIPHGVSSSWKNIVSFNASNNLFNGSIPPELTSLPQLTTLLLDHNQFTGPLPSDIISWKSLINLNLSHNQLSGEIPLAIAQLPALNILDLSENRISGQIPHQLALTRLTNMNLSSNNLVGRIPSEFENLVYASSFLNNPGLCADTAVLNLILCNSRPQRVGIDRRSETHVIILSLVVAASFLALLSLFLMIRVYRKRKQELKRSWKLTSFQRLSFTKGNIVSSMSEHNIIGCGGYGAVYRVAVGDSNYVAVKKIRSNRKLEEKLVSSFLAEVEILSNIRHNNIVKLLCCVSKEDSLLLVYEYLENLSLDRWLHNKSKQTAPEYAQTTRVNEKIDVYSFGVVLLELTTGKEANHGDEYSSLAEWAWRHIQVGTDVEDILDKEIKEACYMDEICNIFKLGVMCTATLPASRPSMKEVLKILLTCNSPLSIGDKNVGFYDSAPLLKNSKWENQVEYYTDDD</sequence>
<evidence type="ECO:0000256" key="13">
    <source>
        <dbReference type="ARBA" id="ARBA00022840"/>
    </source>
</evidence>
<keyword evidence="17" id="KW-0325">Glycoprotein</keyword>
<dbReference type="InterPro" id="IPR001611">
    <property type="entry name" value="Leu-rich_rpt"/>
</dbReference>
<dbReference type="GO" id="GO:0005886">
    <property type="term" value="C:plasma membrane"/>
    <property type="evidence" value="ECO:0007669"/>
    <property type="project" value="UniProtKB-SubCell"/>
</dbReference>
<feature type="domain" description="Protein kinase" evidence="23">
    <location>
        <begin position="1643"/>
        <end position="1877"/>
    </location>
</feature>
<accession>A0A4D6LUA2</accession>
<evidence type="ECO:0000256" key="20">
    <source>
        <dbReference type="PROSITE-ProRule" id="PRU10141"/>
    </source>
</evidence>
<evidence type="ECO:0000256" key="4">
    <source>
        <dbReference type="ARBA" id="ARBA00012513"/>
    </source>
</evidence>
<dbReference type="Proteomes" id="UP000501690">
    <property type="component" value="Linkage Group LG5"/>
</dbReference>
<dbReference type="SUPFAM" id="SSF56112">
    <property type="entry name" value="Protein kinase-like (PK-like)"/>
    <property type="match status" value="2"/>
</dbReference>
<comment type="catalytic activity">
    <reaction evidence="18">
        <text>L-threonyl-[protein] + ATP = O-phospho-L-threonyl-[protein] + ADP + H(+)</text>
        <dbReference type="Rhea" id="RHEA:46608"/>
        <dbReference type="Rhea" id="RHEA-COMP:11060"/>
        <dbReference type="Rhea" id="RHEA-COMP:11605"/>
        <dbReference type="ChEBI" id="CHEBI:15378"/>
        <dbReference type="ChEBI" id="CHEBI:30013"/>
        <dbReference type="ChEBI" id="CHEBI:30616"/>
        <dbReference type="ChEBI" id="CHEBI:61977"/>
        <dbReference type="ChEBI" id="CHEBI:456216"/>
        <dbReference type="EC" id="2.7.11.1"/>
    </reaction>
</comment>
<comment type="catalytic activity">
    <reaction evidence="19">
        <text>L-seryl-[protein] + ATP = O-phospho-L-seryl-[protein] + ADP + H(+)</text>
        <dbReference type="Rhea" id="RHEA:17989"/>
        <dbReference type="Rhea" id="RHEA-COMP:9863"/>
        <dbReference type="Rhea" id="RHEA-COMP:11604"/>
        <dbReference type="ChEBI" id="CHEBI:15378"/>
        <dbReference type="ChEBI" id="CHEBI:29999"/>
        <dbReference type="ChEBI" id="CHEBI:30616"/>
        <dbReference type="ChEBI" id="CHEBI:83421"/>
        <dbReference type="ChEBI" id="CHEBI:456216"/>
        <dbReference type="EC" id="2.7.11.1"/>
    </reaction>
</comment>
<dbReference type="PANTHER" id="PTHR48053:SF109">
    <property type="entry name" value="PROTEIN KINASE DOMAIN-CONTAINING PROTEIN"/>
    <property type="match status" value="1"/>
</dbReference>